<name>A0A845E0F1_9BACI</name>
<dbReference type="AlphaFoldDB" id="A0A845E0F1"/>
<dbReference type="Proteomes" id="UP000460949">
    <property type="component" value="Unassembled WGS sequence"/>
</dbReference>
<accession>A0A845E0F1</accession>
<comment type="caution">
    <text evidence="2">The sequence shown here is derived from an EMBL/GenBank/DDBJ whole genome shotgun (WGS) entry which is preliminary data.</text>
</comment>
<evidence type="ECO:0000313" key="2">
    <source>
        <dbReference type="EMBL" id="MYL22032.1"/>
    </source>
</evidence>
<reference evidence="2 3" key="1">
    <citation type="submission" date="2019-11" db="EMBL/GenBank/DDBJ databases">
        <title>Genome sequences of 17 halophilic strains isolated from different environments.</title>
        <authorList>
            <person name="Furrow R.E."/>
        </authorList>
    </citation>
    <scope>NUCLEOTIDE SEQUENCE [LARGE SCALE GENOMIC DNA]</scope>
    <source>
        <strain evidence="2 3">22511_23_Filter</strain>
    </source>
</reference>
<proteinExistence type="predicted"/>
<dbReference type="RefSeq" id="WP_160839946.1">
    <property type="nucleotide sequence ID" value="NZ_WMET01000011.1"/>
</dbReference>
<organism evidence="2 3">
    <name type="scientific">Halobacillus litoralis</name>
    <dbReference type="NCBI Taxonomy" id="45668"/>
    <lineage>
        <taxon>Bacteria</taxon>
        <taxon>Bacillati</taxon>
        <taxon>Bacillota</taxon>
        <taxon>Bacilli</taxon>
        <taxon>Bacillales</taxon>
        <taxon>Bacillaceae</taxon>
        <taxon>Halobacillus</taxon>
    </lineage>
</organism>
<dbReference type="EMBL" id="WMET01000011">
    <property type="protein sequence ID" value="MYL22032.1"/>
    <property type="molecule type" value="Genomic_DNA"/>
</dbReference>
<evidence type="ECO:0000256" key="1">
    <source>
        <dbReference type="SAM" id="MobiDB-lite"/>
    </source>
</evidence>
<evidence type="ECO:0000313" key="3">
    <source>
        <dbReference type="Proteomes" id="UP000460949"/>
    </source>
</evidence>
<sequence>MSGVEVRERKKRKTRSDKKREIKPTVNTELKNCVYRLSFVTDTPVKDVIEILCMKGLNNRIVIEHLSQYFRRDYQFKSTFYIGSLENESLQSKIQPGKSERITTRFSQEDYERIYLLSIALDVTPSKATALLLDASIRNSNLLNSFVKTYLHTQLDKQQMKDLKHVLKYINKNNPYNEEVSWFTLVSMIVDDLKENTSNVKQRISKWIERNK</sequence>
<gene>
    <name evidence="2" type="ORF">GLW04_19340</name>
</gene>
<protein>
    <submittedName>
        <fullName evidence="2">Uncharacterized protein</fullName>
    </submittedName>
</protein>
<feature type="region of interest" description="Disordered" evidence="1">
    <location>
        <begin position="1"/>
        <end position="22"/>
    </location>
</feature>